<reference evidence="1 2" key="1">
    <citation type="journal article" date="2011" name="J. Bacteriol.">
        <title>Draft genome sequence of the marine bacterium Streptomyces griseoaurantiacus M045, which produces novel manumycin-type antibiotics with a pABA core component.</title>
        <authorList>
            <person name="Li F."/>
            <person name="Jiang P."/>
            <person name="Zheng H."/>
            <person name="Wang S."/>
            <person name="Zhao G."/>
            <person name="Qin S."/>
            <person name="Liu Z."/>
        </authorList>
    </citation>
    <scope>NUCLEOTIDE SEQUENCE [LARGE SCALE GENOMIC DNA]</scope>
    <source>
        <strain evidence="1 2">M045</strain>
    </source>
</reference>
<gene>
    <name evidence="1" type="ORF">SGM_2474</name>
</gene>
<protein>
    <submittedName>
        <fullName evidence="1">Uncharacterized protein</fullName>
    </submittedName>
</protein>
<name>F3NH60_9ACTN</name>
<organism evidence="1 2">
    <name type="scientific">Streptomyces griseoaurantiacus M045</name>
    <dbReference type="NCBI Taxonomy" id="996637"/>
    <lineage>
        <taxon>Bacteria</taxon>
        <taxon>Bacillati</taxon>
        <taxon>Actinomycetota</taxon>
        <taxon>Actinomycetes</taxon>
        <taxon>Kitasatosporales</taxon>
        <taxon>Streptomycetaceae</taxon>
        <taxon>Streptomyces</taxon>
        <taxon>Streptomyces aurantiacus group</taxon>
    </lineage>
</organism>
<evidence type="ECO:0000313" key="1">
    <source>
        <dbReference type="EMBL" id="EGG47187.1"/>
    </source>
</evidence>
<dbReference type="AlphaFoldDB" id="F3NH60"/>
<sequence length="66" mass="7284">MRVVGPASRGAPRRVVVRLSAVAATESVVRRARRTPCTPRPFWYTFASPASYETFQTPYVSTLSAP</sequence>
<dbReference type="EMBL" id="AEYX01000033">
    <property type="protein sequence ID" value="EGG47187.1"/>
    <property type="molecule type" value="Genomic_DNA"/>
</dbReference>
<dbReference type="Proteomes" id="UP000003022">
    <property type="component" value="Unassembled WGS sequence"/>
</dbReference>
<accession>F3NH60</accession>
<dbReference type="STRING" id="996637.SGM_2474"/>
<evidence type="ECO:0000313" key="2">
    <source>
        <dbReference type="Proteomes" id="UP000003022"/>
    </source>
</evidence>
<keyword evidence="2" id="KW-1185">Reference proteome</keyword>
<comment type="caution">
    <text evidence="1">The sequence shown here is derived from an EMBL/GenBank/DDBJ whole genome shotgun (WGS) entry which is preliminary data.</text>
</comment>
<proteinExistence type="predicted"/>